<evidence type="ECO:0000256" key="5">
    <source>
        <dbReference type="ARBA" id="ARBA00022692"/>
    </source>
</evidence>
<evidence type="ECO:0000256" key="7">
    <source>
        <dbReference type="ARBA" id="ARBA00023136"/>
    </source>
</evidence>
<feature type="transmembrane region" description="Helical" evidence="8">
    <location>
        <begin position="173"/>
        <end position="197"/>
    </location>
</feature>
<feature type="transmembrane region" description="Helical" evidence="8">
    <location>
        <begin position="79"/>
        <end position="99"/>
    </location>
</feature>
<evidence type="ECO:0000313" key="10">
    <source>
        <dbReference type="Proteomes" id="UP000184513"/>
    </source>
</evidence>
<dbReference type="EMBL" id="FRCY01000003">
    <property type="protein sequence ID" value="SHM75523.1"/>
    <property type="molecule type" value="Genomic_DNA"/>
</dbReference>
<dbReference type="Proteomes" id="UP000184513">
    <property type="component" value="Unassembled WGS sequence"/>
</dbReference>
<feature type="transmembrane region" description="Helical" evidence="8">
    <location>
        <begin position="459"/>
        <end position="483"/>
    </location>
</feature>
<dbReference type="AlphaFoldDB" id="A0A1M7LD44"/>
<evidence type="ECO:0000256" key="4">
    <source>
        <dbReference type="ARBA" id="ARBA00022475"/>
    </source>
</evidence>
<dbReference type="PANTHER" id="PTHR30047">
    <property type="entry name" value="HIGH-AFFINITY CHOLINE TRANSPORT PROTEIN-RELATED"/>
    <property type="match status" value="1"/>
</dbReference>
<keyword evidence="3" id="KW-0813">Transport</keyword>
<feature type="transmembrane region" description="Helical" evidence="8">
    <location>
        <begin position="48"/>
        <end position="67"/>
    </location>
</feature>
<proteinExistence type="inferred from homology"/>
<organism evidence="9 10">
    <name type="scientific">Cyclobacterium lianum</name>
    <dbReference type="NCBI Taxonomy" id="388280"/>
    <lineage>
        <taxon>Bacteria</taxon>
        <taxon>Pseudomonadati</taxon>
        <taxon>Bacteroidota</taxon>
        <taxon>Cytophagia</taxon>
        <taxon>Cytophagales</taxon>
        <taxon>Cyclobacteriaceae</taxon>
        <taxon>Cyclobacterium</taxon>
    </lineage>
</organism>
<evidence type="ECO:0000256" key="1">
    <source>
        <dbReference type="ARBA" id="ARBA00004651"/>
    </source>
</evidence>
<dbReference type="RefSeq" id="WP_073093665.1">
    <property type="nucleotide sequence ID" value="NZ_FRCY01000003.1"/>
</dbReference>
<feature type="transmembrane region" description="Helical" evidence="8">
    <location>
        <begin position="396"/>
        <end position="418"/>
    </location>
</feature>
<keyword evidence="7 8" id="KW-0472">Membrane</keyword>
<feature type="transmembrane region" description="Helical" evidence="8">
    <location>
        <begin position="305"/>
        <end position="323"/>
    </location>
</feature>
<name>A0A1M7LD44_9BACT</name>
<dbReference type="InterPro" id="IPR000060">
    <property type="entry name" value="BCCT_transptr"/>
</dbReference>
<protein>
    <submittedName>
        <fullName evidence="9">Glycine betaine transporter</fullName>
    </submittedName>
</protein>
<feature type="transmembrane region" description="Helical" evidence="8">
    <location>
        <begin position="249"/>
        <end position="276"/>
    </location>
</feature>
<feature type="transmembrane region" description="Helical" evidence="8">
    <location>
        <begin position="129"/>
        <end position="152"/>
    </location>
</feature>
<evidence type="ECO:0000256" key="3">
    <source>
        <dbReference type="ARBA" id="ARBA00022448"/>
    </source>
</evidence>
<sequence>MPTNKPTFLVSIAACLIFLFLAFSIPVEFKVWIQDTAARTLDYFGGYYLFLGLAIVLALLSIAVSPLGNTRLGDGPVAYGWFSWVAMLYSTGMGAGLMLRAVQEPVYYYTQAPRPSVLDPDIFALEYTFFHWGLTPWAFYGMFGLIIGYLVYGKGRLMLSSSVLAGRFQKPWLSVPIDVITIISTLFGVVGAVGLGSRQLLAGFRELFGLLDVNYTNNAWVVVFLGSLATLSAFTGLSQGIRNLSRFNIALALFLMLFTWFSGDLFGVFVTFFLALTSYLQDFLPMSLNIGSMKVEQDFLMDWTYFYWAFWLSWAPFTGVFIARISRGRTFREFILGVLLVPSLGTFFWFAVFGSQAFALIGDPETYAGQFDSLYGSIFVFFDSLPMAGIIKSLGLLLVFTFLITSIDSAIYVLGMFADNGNMEPRKRNLLGWGLILVLFTVATIFVGREQLLESISQLLVLMALPFSWVYLLMISSFLYILYRSK</sequence>
<dbReference type="OrthoDB" id="9775735at2"/>
<feature type="transmembrane region" description="Helical" evidence="8">
    <location>
        <begin position="335"/>
        <end position="361"/>
    </location>
</feature>
<accession>A0A1M7LD44</accession>
<evidence type="ECO:0000313" key="9">
    <source>
        <dbReference type="EMBL" id="SHM75523.1"/>
    </source>
</evidence>
<keyword evidence="6 8" id="KW-1133">Transmembrane helix</keyword>
<feature type="transmembrane region" description="Helical" evidence="8">
    <location>
        <begin position="430"/>
        <end position="447"/>
    </location>
</feature>
<dbReference type="GO" id="GO:0022857">
    <property type="term" value="F:transmembrane transporter activity"/>
    <property type="evidence" value="ECO:0007669"/>
    <property type="project" value="InterPro"/>
</dbReference>
<evidence type="ECO:0000256" key="6">
    <source>
        <dbReference type="ARBA" id="ARBA00022989"/>
    </source>
</evidence>
<reference evidence="9 10" key="1">
    <citation type="submission" date="2016-11" db="EMBL/GenBank/DDBJ databases">
        <authorList>
            <person name="Jaros S."/>
            <person name="Januszkiewicz K."/>
            <person name="Wedrychowicz H."/>
        </authorList>
    </citation>
    <scope>NUCLEOTIDE SEQUENCE [LARGE SCALE GENOMIC DNA]</scope>
    <source>
        <strain evidence="9 10">CGMCC 1.6102</strain>
    </source>
</reference>
<keyword evidence="4" id="KW-1003">Cell membrane</keyword>
<gene>
    <name evidence="9" type="ORF">SAMN04488057_103217</name>
</gene>
<comment type="similarity">
    <text evidence="2">Belongs to the BCCT transporter (TC 2.A.15) family.</text>
</comment>
<dbReference type="STRING" id="388280.SAMN04488057_103217"/>
<dbReference type="PANTHER" id="PTHR30047:SF7">
    <property type="entry name" value="HIGH-AFFINITY CHOLINE TRANSPORT PROTEIN"/>
    <property type="match status" value="1"/>
</dbReference>
<keyword evidence="5 8" id="KW-0812">Transmembrane</keyword>
<evidence type="ECO:0000256" key="8">
    <source>
        <dbReference type="SAM" id="Phobius"/>
    </source>
</evidence>
<feature type="transmembrane region" description="Helical" evidence="8">
    <location>
        <begin position="217"/>
        <end position="237"/>
    </location>
</feature>
<comment type="subcellular location">
    <subcellularLocation>
        <location evidence="1">Cell membrane</location>
        <topology evidence="1">Multi-pass membrane protein</topology>
    </subcellularLocation>
</comment>
<evidence type="ECO:0000256" key="2">
    <source>
        <dbReference type="ARBA" id="ARBA00005658"/>
    </source>
</evidence>
<keyword evidence="10" id="KW-1185">Reference proteome</keyword>
<dbReference type="GO" id="GO:0005886">
    <property type="term" value="C:plasma membrane"/>
    <property type="evidence" value="ECO:0007669"/>
    <property type="project" value="UniProtKB-SubCell"/>
</dbReference>
<dbReference type="Pfam" id="PF02028">
    <property type="entry name" value="BCCT"/>
    <property type="match status" value="1"/>
</dbReference>